<dbReference type="EMBL" id="JACMSC010000015">
    <property type="protein sequence ID" value="KAG6486334.1"/>
    <property type="molecule type" value="Genomic_DNA"/>
</dbReference>
<dbReference type="AlphaFoldDB" id="A0A8J5KPM5"/>
<organism evidence="5 6">
    <name type="scientific">Zingiber officinale</name>
    <name type="common">Ginger</name>
    <name type="synonym">Amomum zingiber</name>
    <dbReference type="NCBI Taxonomy" id="94328"/>
    <lineage>
        <taxon>Eukaryota</taxon>
        <taxon>Viridiplantae</taxon>
        <taxon>Streptophyta</taxon>
        <taxon>Embryophyta</taxon>
        <taxon>Tracheophyta</taxon>
        <taxon>Spermatophyta</taxon>
        <taxon>Magnoliopsida</taxon>
        <taxon>Liliopsida</taxon>
        <taxon>Zingiberales</taxon>
        <taxon>Zingiberaceae</taxon>
        <taxon>Zingiber</taxon>
    </lineage>
</organism>
<dbReference type="GO" id="GO:0003723">
    <property type="term" value="F:RNA binding"/>
    <property type="evidence" value="ECO:0007669"/>
    <property type="project" value="TreeGrafter"/>
</dbReference>
<dbReference type="GO" id="GO:0003735">
    <property type="term" value="F:structural constituent of ribosome"/>
    <property type="evidence" value="ECO:0007669"/>
    <property type="project" value="InterPro"/>
</dbReference>
<evidence type="ECO:0000313" key="5">
    <source>
        <dbReference type="EMBL" id="KAG6486334.1"/>
    </source>
</evidence>
<dbReference type="GO" id="GO:0007017">
    <property type="term" value="P:microtubule-based process"/>
    <property type="evidence" value="ECO:0007669"/>
    <property type="project" value="InterPro"/>
</dbReference>
<feature type="region of interest" description="Disordered" evidence="3">
    <location>
        <begin position="436"/>
        <end position="475"/>
    </location>
</feature>
<dbReference type="Gene3D" id="3.100.10.10">
    <property type="match status" value="2"/>
</dbReference>
<keyword evidence="1" id="KW-0689">Ribosomal protein</keyword>
<dbReference type="PANTHER" id="PTHR10934:SF2">
    <property type="entry name" value="LARGE RIBOSOMAL SUBUNIT PROTEIN EL18"/>
    <property type="match status" value="1"/>
</dbReference>
<protein>
    <recommendedName>
        <fullName evidence="4">Large ribosomal subunit protein uL15/eL18 domain-containing protein</fullName>
    </recommendedName>
</protein>
<dbReference type="InterPro" id="IPR037177">
    <property type="entry name" value="DLC_sf"/>
</dbReference>
<dbReference type="InterPro" id="IPR021131">
    <property type="entry name" value="Ribosomal_uL15/eL18"/>
</dbReference>
<dbReference type="InterPro" id="IPR000039">
    <property type="entry name" value="Ribosomal_eL18"/>
</dbReference>
<dbReference type="Pfam" id="PF01221">
    <property type="entry name" value="Dynein_light"/>
    <property type="match status" value="1"/>
</dbReference>
<dbReference type="SMART" id="SM01375">
    <property type="entry name" value="Dynein_light"/>
    <property type="match status" value="1"/>
</dbReference>
<dbReference type="Proteomes" id="UP000734854">
    <property type="component" value="Unassembled WGS sequence"/>
</dbReference>
<dbReference type="SUPFAM" id="SSF54648">
    <property type="entry name" value="DLC"/>
    <property type="match status" value="1"/>
</dbReference>
<feature type="compositionally biased region" description="Basic and acidic residues" evidence="3">
    <location>
        <begin position="350"/>
        <end position="360"/>
    </location>
</feature>
<dbReference type="Gene3D" id="3.30.740.10">
    <property type="entry name" value="Protein Inhibitor Of Neuronal Nitric Oxide Synthase"/>
    <property type="match status" value="1"/>
</dbReference>
<dbReference type="GO" id="GO:0030286">
    <property type="term" value="C:dynein complex"/>
    <property type="evidence" value="ECO:0007669"/>
    <property type="project" value="InterPro"/>
</dbReference>
<evidence type="ECO:0000256" key="1">
    <source>
        <dbReference type="ARBA" id="ARBA00022980"/>
    </source>
</evidence>
<dbReference type="PANTHER" id="PTHR10934">
    <property type="entry name" value="60S RIBOSOMAL PROTEIN L18"/>
    <property type="match status" value="1"/>
</dbReference>
<dbReference type="InterPro" id="IPR001372">
    <property type="entry name" value="Dynein_light_chain_typ-1/2"/>
</dbReference>
<comment type="caution">
    <text evidence="5">The sequence shown here is derived from an EMBL/GenBank/DDBJ whole genome shotgun (WGS) entry which is preliminary data.</text>
</comment>
<evidence type="ECO:0000256" key="2">
    <source>
        <dbReference type="ARBA" id="ARBA00023274"/>
    </source>
</evidence>
<feature type="compositionally biased region" description="Basic and acidic residues" evidence="3">
    <location>
        <begin position="450"/>
        <end position="473"/>
    </location>
</feature>
<gene>
    <name evidence="5" type="ORF">ZIOFF_054904</name>
</gene>
<keyword evidence="2" id="KW-0687">Ribonucleoprotein</keyword>
<accession>A0A8J5KPM5</accession>
<proteinExistence type="predicted"/>
<evidence type="ECO:0000313" key="6">
    <source>
        <dbReference type="Proteomes" id="UP000734854"/>
    </source>
</evidence>
<dbReference type="Pfam" id="PF17135">
    <property type="entry name" value="Ribosomal_L18"/>
    <property type="match status" value="1"/>
</dbReference>
<evidence type="ECO:0000256" key="3">
    <source>
        <dbReference type="SAM" id="MobiDB-lite"/>
    </source>
</evidence>
<feature type="region of interest" description="Disordered" evidence="3">
    <location>
        <begin position="334"/>
        <end position="360"/>
    </location>
</feature>
<name>A0A8J5KPM5_ZINOF</name>
<keyword evidence="6" id="KW-1185">Reference proteome</keyword>
<sequence>MRLNHVQPSQACNAAIHPLPYAAPFSLLGFVSRFPTSSHTLSIHSAMAEEGDKFGGGAVTPAAAAPQASPKIILKNIDMSEKMRNDAIDCARAVRLRPSFVSSAFEKHRLEKDIAEYIKKEFDMKYGQTWHCIIAMSPALIAHQYSMPNWKQFVTDVGDPFFPVNDHPKFGVHLSVLSLPVKSKLKMCRMITSHQRQNPRSPTAAVANPVGRAAHPRAMGVDLVAHQRSKKVRRTASKSDDAYLKLLVRVFGAEDREQVQCSDPKELPQKTDNFHDRKCQANKVAVIVGTVTDDKRVYEVPSYQGDGFEVYRDSKGVDPQGRGPKNAREAVKHFGKAPGVPHSHTNPMSARREGSSRRLEEGETHKELENFLWDMEQYFLAARVLETEKVIISSMYLGGDVKLWCRTRMVDDANNVRDLLDAIVVVDVLSNFHSNKESLDVSSPPKFMKNRKEETELKKDSANNRWNDRKDHSAAQGNNLKNQGCFLCNESHLVRDCPKQEKLNVLLAKEDDEHHIQEVVSLINPLPLLTSIVGIDANGNKGNVEVYEESISKVVGDYAGAGGLHTEVFDEGIEIF</sequence>
<reference evidence="5 6" key="1">
    <citation type="submission" date="2020-08" db="EMBL/GenBank/DDBJ databases">
        <title>Plant Genome Project.</title>
        <authorList>
            <person name="Zhang R.-G."/>
        </authorList>
    </citation>
    <scope>NUCLEOTIDE SEQUENCE [LARGE SCALE GENOMIC DNA]</scope>
    <source>
        <tissue evidence="5">Rhizome</tissue>
    </source>
</reference>
<evidence type="ECO:0000259" key="4">
    <source>
        <dbReference type="Pfam" id="PF17135"/>
    </source>
</evidence>
<feature type="domain" description="Large ribosomal subunit protein uL15/eL18" evidence="4">
    <location>
        <begin position="322"/>
        <end position="352"/>
    </location>
</feature>
<dbReference type="GO" id="GO:0022625">
    <property type="term" value="C:cytosolic large ribosomal subunit"/>
    <property type="evidence" value="ECO:0007669"/>
    <property type="project" value="TreeGrafter"/>
</dbReference>
<dbReference type="GO" id="GO:0006412">
    <property type="term" value="P:translation"/>
    <property type="evidence" value="ECO:0007669"/>
    <property type="project" value="InterPro"/>
</dbReference>